<protein>
    <recommendedName>
        <fullName evidence="4">FtsX-like permease family protein</fullName>
    </recommendedName>
</protein>
<dbReference type="AlphaFoldDB" id="A0A841IX70"/>
<feature type="transmembrane region" description="Helical" evidence="1">
    <location>
        <begin position="154"/>
        <end position="180"/>
    </location>
</feature>
<evidence type="ECO:0000256" key="1">
    <source>
        <dbReference type="SAM" id="Phobius"/>
    </source>
</evidence>
<keyword evidence="1" id="KW-1133">Transmembrane helix</keyword>
<feature type="transmembrane region" description="Helical" evidence="1">
    <location>
        <begin position="235"/>
        <end position="257"/>
    </location>
</feature>
<keyword evidence="3" id="KW-1185">Reference proteome</keyword>
<evidence type="ECO:0008006" key="4">
    <source>
        <dbReference type="Google" id="ProtNLM"/>
    </source>
</evidence>
<keyword evidence="1" id="KW-0812">Transmembrane</keyword>
<gene>
    <name evidence="2" type="ORF">FHS13_003855</name>
</gene>
<evidence type="ECO:0000313" key="3">
    <source>
        <dbReference type="Proteomes" id="UP000536604"/>
    </source>
</evidence>
<sequence>MVSRELLEATPDPGATLVQVRGDSTSAGQDGISEAIASFAAEHRVNIALETADVRDPGGLRHLHMVVGNPEQPGASWLGEGYPGLSLDHRTEVHPWHEAADLDPRGTYHLFGEEAHATAFLDALSVYGLDGQIAPEYRTVEWFEVVRDATLFDAFTVALLCGVAGIATSVLLGARSYAVLRLHGVPPSRILLRDLGKLAPYWSAAAVTIALVMAGLLHTHGALPRWGLLLEVSLFYLSVFSTAGIAAHVAALALVHATGILPALKGRLAVRSAVVSTYAVRVPALVLVLGLTANLALSLQLLHGRGQAHEAFTEAGDISRFHFSESVDELQEQETTRAFGESLRALDAHGQLLLAAPGESGSVLGPTAVPEDLLLIVVNDTYLRRHPVLDAGGSPYGPSSDGGEVRVLVPEVHADLADVLEEEVGLWLRESWEADSGVPPRIRVETAPSQTGQRLFTYGATPLGTQSGVPFAQDPVVVAVPNGSAALHPFVHYHSYATMGAALLLDREGAVQAVEDQALPAYVDSVQPVALAAADGYREISAQVRMEAATLVAAFCVLLVTGVTVCVVYARAHGQRVLARHLHGWRFLSTHRSLVALEAALAVSFVGWAGWNTMGNLAFFETSPTAVPSGIAVRAVVLEPFMAAGISVSGLGLMLAVLALFHHRIVRETSAAA</sequence>
<dbReference type="RefSeq" id="WP_184293320.1">
    <property type="nucleotide sequence ID" value="NZ_JACHJO010000012.1"/>
</dbReference>
<comment type="caution">
    <text evidence="2">The sequence shown here is derived from an EMBL/GenBank/DDBJ whole genome shotgun (WGS) entry which is preliminary data.</text>
</comment>
<feature type="transmembrane region" description="Helical" evidence="1">
    <location>
        <begin position="548"/>
        <end position="572"/>
    </location>
</feature>
<reference evidence="2 3" key="1">
    <citation type="submission" date="2020-08" db="EMBL/GenBank/DDBJ databases">
        <title>Genomic Encyclopedia of Type Strains, Phase III (KMG-III): the genomes of soil and plant-associated and newly described type strains.</title>
        <authorList>
            <person name="Whitman W."/>
        </authorList>
    </citation>
    <scope>NUCLEOTIDE SEQUENCE [LARGE SCALE GENOMIC DNA]</scope>
    <source>
        <strain evidence="2 3">CECT 8712</strain>
    </source>
</reference>
<feature type="transmembrane region" description="Helical" evidence="1">
    <location>
        <begin position="631"/>
        <end position="661"/>
    </location>
</feature>
<evidence type="ECO:0000313" key="2">
    <source>
        <dbReference type="EMBL" id="MBB6121876.1"/>
    </source>
</evidence>
<feature type="transmembrane region" description="Helical" evidence="1">
    <location>
        <begin position="201"/>
        <end position="223"/>
    </location>
</feature>
<name>A0A841IX70_9ACTN</name>
<dbReference type="EMBL" id="JACHJO010000012">
    <property type="protein sequence ID" value="MBB6121876.1"/>
    <property type="molecule type" value="Genomic_DNA"/>
</dbReference>
<accession>A0A841IX70</accession>
<feature type="transmembrane region" description="Helical" evidence="1">
    <location>
        <begin position="593"/>
        <end position="611"/>
    </location>
</feature>
<feature type="transmembrane region" description="Helical" evidence="1">
    <location>
        <begin position="278"/>
        <end position="297"/>
    </location>
</feature>
<organism evidence="2 3">
    <name type="scientific">Nocardiopsis algeriensis</name>
    <dbReference type="NCBI Taxonomy" id="1478215"/>
    <lineage>
        <taxon>Bacteria</taxon>
        <taxon>Bacillati</taxon>
        <taxon>Actinomycetota</taxon>
        <taxon>Actinomycetes</taxon>
        <taxon>Streptosporangiales</taxon>
        <taxon>Nocardiopsidaceae</taxon>
        <taxon>Nocardiopsis</taxon>
    </lineage>
</organism>
<proteinExistence type="predicted"/>
<keyword evidence="1" id="KW-0472">Membrane</keyword>
<dbReference type="Proteomes" id="UP000536604">
    <property type="component" value="Unassembled WGS sequence"/>
</dbReference>